<dbReference type="Gene3D" id="3.40.50.300">
    <property type="entry name" value="P-loop containing nucleotide triphosphate hydrolases"/>
    <property type="match status" value="1"/>
</dbReference>
<evidence type="ECO:0000256" key="1">
    <source>
        <dbReference type="SAM" id="MobiDB-lite"/>
    </source>
</evidence>
<dbReference type="PANTHER" id="PTHR32301">
    <property type="entry name" value="COUNTIN RECEPTOR CNR3-RELATED"/>
    <property type="match status" value="1"/>
</dbReference>
<keyword evidence="2" id="KW-1133">Transmembrane helix</keyword>
<feature type="region of interest" description="Disordered" evidence="1">
    <location>
        <begin position="1"/>
        <end position="21"/>
    </location>
</feature>
<dbReference type="AlphaFoldDB" id="A0ABD3QCI0"/>
<evidence type="ECO:0000256" key="2">
    <source>
        <dbReference type="SAM" id="Phobius"/>
    </source>
</evidence>
<evidence type="ECO:0000313" key="4">
    <source>
        <dbReference type="Proteomes" id="UP001516023"/>
    </source>
</evidence>
<feature type="transmembrane region" description="Helical" evidence="2">
    <location>
        <begin position="248"/>
        <end position="269"/>
    </location>
</feature>
<reference evidence="3 4" key="1">
    <citation type="journal article" date="2020" name="G3 (Bethesda)">
        <title>Improved Reference Genome for Cyclotella cryptica CCMP332, a Model for Cell Wall Morphogenesis, Salinity Adaptation, and Lipid Production in Diatoms (Bacillariophyta).</title>
        <authorList>
            <person name="Roberts W.R."/>
            <person name="Downey K.M."/>
            <person name="Ruck E.C."/>
            <person name="Traller J.C."/>
            <person name="Alverson A.J."/>
        </authorList>
    </citation>
    <scope>NUCLEOTIDE SEQUENCE [LARGE SCALE GENOMIC DNA]</scope>
    <source>
        <strain evidence="3 4">CCMP332</strain>
    </source>
</reference>
<dbReference type="PANTHER" id="PTHR32301:SF6">
    <property type="entry name" value="GOLVESIN-RELATED"/>
    <property type="match status" value="1"/>
</dbReference>
<dbReference type="InterPro" id="IPR027417">
    <property type="entry name" value="P-loop_NTPase"/>
</dbReference>
<dbReference type="EMBL" id="JABMIG020000049">
    <property type="protein sequence ID" value="KAL3798069.1"/>
    <property type="molecule type" value="Genomic_DNA"/>
</dbReference>
<keyword evidence="4" id="KW-1185">Reference proteome</keyword>
<sequence>MGDSAPTSATNDARAHSLGNATVSTVPSLSAALASSIRHHARVIDGRDQQPQPTLRGGVPVKASYEDDDDHVSLSPAVELGFEKEARAAIQQRHYEGVRLAAPALLDFVANPRHEAKSPGGRSFLETSGQVVGRDDAAIRKFAISSWFQGEDSAQWSGKKDKAVRFASDDAGLAAAISSGKPLDPSRWGRSSFVAPPPTSFRVATRHPSHYFGTGGYCDRRAADAGTSGVSPSSQTSWHKRHRRNDQLLRLVVAILCFGVSLTFALFFGGGKLGMAMSSAAYERKMGKGSLDKQTDDLELFYPVWWRDEAAVPDMEAKNVELTGVMEFNVADIEKPRAPGRIETPFLWLIPKSGANVIRTALSACLRLVEASDLGEGSDQNVLIVQEINQQRFVNVDMTSSEGLERAKALNLASSKVPDIVISDILQGTLEVFNNRNRARLFAVFRHPLERAISKYYSDLSSDPTVAGFTLPQYVRSGGSHVENNYLTRYLSGQYSGTLSLEHLDYAREFLRKKVVIGLARDLPTSASVFNRVFQWNTTSPDQNQMMSSVDDCYENIFNALSDKTPPAIEEGSEGWKLLVAQNWFDLKVYEYIEYLFDKQLKQLNISPRL</sequence>
<keyword evidence="2" id="KW-0812">Transmembrane</keyword>
<organism evidence="3 4">
    <name type="scientific">Cyclotella cryptica</name>
    <dbReference type="NCBI Taxonomy" id="29204"/>
    <lineage>
        <taxon>Eukaryota</taxon>
        <taxon>Sar</taxon>
        <taxon>Stramenopiles</taxon>
        <taxon>Ochrophyta</taxon>
        <taxon>Bacillariophyta</taxon>
        <taxon>Coscinodiscophyceae</taxon>
        <taxon>Thalassiosirophycidae</taxon>
        <taxon>Stephanodiscales</taxon>
        <taxon>Stephanodiscaceae</taxon>
        <taxon>Cyclotella</taxon>
    </lineage>
</organism>
<feature type="compositionally biased region" description="Polar residues" evidence="1">
    <location>
        <begin position="1"/>
        <end position="11"/>
    </location>
</feature>
<evidence type="ECO:0008006" key="5">
    <source>
        <dbReference type="Google" id="ProtNLM"/>
    </source>
</evidence>
<protein>
    <recommendedName>
        <fullName evidence="5">Sulfotransferase domain-containing protein</fullName>
    </recommendedName>
</protein>
<dbReference type="Proteomes" id="UP001516023">
    <property type="component" value="Unassembled WGS sequence"/>
</dbReference>
<comment type="caution">
    <text evidence="3">The sequence shown here is derived from an EMBL/GenBank/DDBJ whole genome shotgun (WGS) entry which is preliminary data.</text>
</comment>
<accession>A0ABD3QCI0</accession>
<evidence type="ECO:0000313" key="3">
    <source>
        <dbReference type="EMBL" id="KAL3798069.1"/>
    </source>
</evidence>
<proteinExistence type="predicted"/>
<name>A0ABD3QCI0_9STRA</name>
<dbReference type="InterPro" id="IPR053259">
    <property type="entry name" value="Golvesin-related_Golgi"/>
</dbReference>
<keyword evidence="2" id="KW-0472">Membrane</keyword>
<gene>
    <name evidence="3" type="ORF">HJC23_012360</name>
</gene>